<sequence length="101" mass="11372">MGDRMLDPRYFEARRVRAGCDQYLLGRESKASGIHCVCVEQRRRAGEKGHPGAVQSLGRAAVFAFLNGIMRSLQRTGPIYSRLTAARTEFDTEFGMTLYQI</sequence>
<comment type="caution">
    <text evidence="1">The sequence shown here is derived from an EMBL/GenBank/DDBJ whole genome shotgun (WGS) entry which is preliminary data.</text>
</comment>
<evidence type="ECO:0000313" key="1">
    <source>
        <dbReference type="EMBL" id="TVS85010.1"/>
    </source>
</evidence>
<name>A0A557XH63_9MYCO</name>
<proteinExistence type="predicted"/>
<evidence type="ECO:0000313" key="2">
    <source>
        <dbReference type="Proteomes" id="UP000320513"/>
    </source>
</evidence>
<dbReference type="Proteomes" id="UP000320513">
    <property type="component" value="Unassembled WGS sequence"/>
</dbReference>
<reference evidence="1 2" key="1">
    <citation type="submission" date="2019-07" db="EMBL/GenBank/DDBJ databases">
        <title>New Mycobacterium species.</title>
        <authorList>
            <person name="Tortoli E."/>
            <person name="Ghielmetti G."/>
            <person name="Friedel U."/>
            <person name="Trovato A."/>
        </authorList>
    </citation>
    <scope>NUCLEOTIDE SEQUENCE [LARGE SCALE GENOMIC DNA]</scope>
    <source>
        <strain evidence="1 2">16-83</strain>
    </source>
</reference>
<dbReference type="EMBL" id="VMQU01000107">
    <property type="protein sequence ID" value="TVS85010.1"/>
    <property type="molecule type" value="Genomic_DNA"/>
</dbReference>
<organism evidence="1 2">
    <name type="scientific">Mycobacterium helveticum</name>
    <dbReference type="NCBI Taxonomy" id="2592811"/>
    <lineage>
        <taxon>Bacteria</taxon>
        <taxon>Bacillati</taxon>
        <taxon>Actinomycetota</taxon>
        <taxon>Actinomycetes</taxon>
        <taxon>Mycobacteriales</taxon>
        <taxon>Mycobacteriaceae</taxon>
        <taxon>Mycobacterium</taxon>
    </lineage>
</organism>
<gene>
    <name evidence="1" type="ORF">FPZ47_20610</name>
</gene>
<accession>A0A557XH63</accession>
<keyword evidence="2" id="KW-1185">Reference proteome</keyword>
<dbReference type="AlphaFoldDB" id="A0A557XH63"/>
<protein>
    <submittedName>
        <fullName evidence="1">Uncharacterized protein</fullName>
    </submittedName>
</protein>